<feature type="compositionally biased region" description="Low complexity" evidence="1">
    <location>
        <begin position="173"/>
        <end position="193"/>
    </location>
</feature>
<name>A0A9P3UR03_LYOSH</name>
<evidence type="ECO:0000256" key="1">
    <source>
        <dbReference type="SAM" id="MobiDB-lite"/>
    </source>
</evidence>
<feature type="compositionally biased region" description="Basic and acidic residues" evidence="1">
    <location>
        <begin position="16"/>
        <end position="25"/>
    </location>
</feature>
<feature type="compositionally biased region" description="Pro residues" evidence="1">
    <location>
        <begin position="73"/>
        <end position="84"/>
    </location>
</feature>
<dbReference type="EMBL" id="BRPK01000017">
    <property type="protein sequence ID" value="GLB44544.1"/>
    <property type="molecule type" value="Genomic_DNA"/>
</dbReference>
<feature type="compositionally biased region" description="Low complexity" evidence="1">
    <location>
        <begin position="120"/>
        <end position="149"/>
    </location>
</feature>
<evidence type="ECO:0000313" key="2">
    <source>
        <dbReference type="EMBL" id="GLB44544.1"/>
    </source>
</evidence>
<protein>
    <submittedName>
        <fullName evidence="2">Uncharacterized protein</fullName>
    </submittedName>
</protein>
<sequence length="217" mass="22796">MPTRVQTRPAEMSRTPSEKFPDHDASPVNRNIQPKEALSLRLALGSILAPKRSFTPSSHSSSGTASPAHPASYLPPPPPNPTPMPAADGRVDGYLHPRGLHLPHTPSRLGQSEQKEHHWPVGSPPSVSSSASVSPRSTQSSSPTEEFPPLSLPPPVVDSATRPPVCHAPRPLSAPQSGTAPAAPGASRPGSGAQRSKFLETLDSKSAWDALIHGSFS</sequence>
<reference evidence="2" key="1">
    <citation type="submission" date="2022-07" db="EMBL/GenBank/DDBJ databases">
        <title>The genome of Lyophyllum shimeji provides insight into the initial evolution of ectomycorrhizal fungal genome.</title>
        <authorList>
            <person name="Kobayashi Y."/>
            <person name="Shibata T."/>
            <person name="Hirakawa H."/>
            <person name="Shigenobu S."/>
            <person name="Nishiyama T."/>
            <person name="Yamada A."/>
            <person name="Hasebe M."/>
            <person name="Kawaguchi M."/>
        </authorList>
    </citation>
    <scope>NUCLEOTIDE SEQUENCE</scope>
    <source>
        <strain evidence="2">AT787</strain>
    </source>
</reference>
<feature type="region of interest" description="Disordered" evidence="1">
    <location>
        <begin position="1"/>
        <end position="34"/>
    </location>
</feature>
<dbReference type="Proteomes" id="UP001063166">
    <property type="component" value="Unassembled WGS sequence"/>
</dbReference>
<accession>A0A9P3UR03</accession>
<feature type="region of interest" description="Disordered" evidence="1">
    <location>
        <begin position="51"/>
        <end position="196"/>
    </location>
</feature>
<dbReference type="OrthoDB" id="3268861at2759"/>
<gene>
    <name evidence="2" type="ORF">LshimejAT787_1701710</name>
</gene>
<organism evidence="2 3">
    <name type="scientific">Lyophyllum shimeji</name>
    <name type="common">Hon-shimeji</name>
    <name type="synonym">Tricholoma shimeji</name>
    <dbReference type="NCBI Taxonomy" id="47721"/>
    <lineage>
        <taxon>Eukaryota</taxon>
        <taxon>Fungi</taxon>
        <taxon>Dikarya</taxon>
        <taxon>Basidiomycota</taxon>
        <taxon>Agaricomycotina</taxon>
        <taxon>Agaricomycetes</taxon>
        <taxon>Agaricomycetidae</taxon>
        <taxon>Agaricales</taxon>
        <taxon>Tricholomatineae</taxon>
        <taxon>Lyophyllaceae</taxon>
        <taxon>Lyophyllum</taxon>
    </lineage>
</organism>
<evidence type="ECO:0000313" key="3">
    <source>
        <dbReference type="Proteomes" id="UP001063166"/>
    </source>
</evidence>
<comment type="caution">
    <text evidence="2">The sequence shown here is derived from an EMBL/GenBank/DDBJ whole genome shotgun (WGS) entry which is preliminary data.</text>
</comment>
<proteinExistence type="predicted"/>
<feature type="compositionally biased region" description="Low complexity" evidence="1">
    <location>
        <begin position="53"/>
        <end position="72"/>
    </location>
</feature>
<dbReference type="AlphaFoldDB" id="A0A9P3UR03"/>
<keyword evidence="3" id="KW-1185">Reference proteome</keyword>